<sequence length="102" mass="11138">MNTDPFISAAIAFLTGHTISGMGSFIVARKLFDLKVFELQFVASAAVTLFVTVGVLMVLARMTSGNSTVVTSLFFLGVVIFLHFFFSREAWVKTLRNAVGIK</sequence>
<keyword evidence="1" id="KW-0472">Membrane</keyword>
<dbReference type="AlphaFoldDB" id="A0A381RDQ3"/>
<name>A0A381RDQ3_9ZZZZ</name>
<protein>
    <submittedName>
        <fullName evidence="2">Uncharacterized protein</fullName>
    </submittedName>
</protein>
<accession>A0A381RDQ3</accession>
<evidence type="ECO:0000256" key="1">
    <source>
        <dbReference type="SAM" id="Phobius"/>
    </source>
</evidence>
<reference evidence="2" key="1">
    <citation type="submission" date="2018-05" db="EMBL/GenBank/DDBJ databases">
        <authorList>
            <person name="Lanie J.A."/>
            <person name="Ng W.-L."/>
            <person name="Kazmierczak K.M."/>
            <person name="Andrzejewski T.M."/>
            <person name="Davidsen T.M."/>
            <person name="Wayne K.J."/>
            <person name="Tettelin H."/>
            <person name="Glass J.I."/>
            <person name="Rusch D."/>
            <person name="Podicherti R."/>
            <person name="Tsui H.-C.T."/>
            <person name="Winkler M.E."/>
        </authorList>
    </citation>
    <scope>NUCLEOTIDE SEQUENCE</scope>
</reference>
<dbReference type="EMBL" id="UINC01001800">
    <property type="protein sequence ID" value="SUZ89029.1"/>
    <property type="molecule type" value="Genomic_DNA"/>
</dbReference>
<feature type="transmembrane region" description="Helical" evidence="1">
    <location>
        <begin position="39"/>
        <end position="60"/>
    </location>
</feature>
<feature type="transmembrane region" description="Helical" evidence="1">
    <location>
        <begin position="66"/>
        <end position="86"/>
    </location>
</feature>
<evidence type="ECO:0000313" key="2">
    <source>
        <dbReference type="EMBL" id="SUZ89029.1"/>
    </source>
</evidence>
<organism evidence="2">
    <name type="scientific">marine metagenome</name>
    <dbReference type="NCBI Taxonomy" id="408172"/>
    <lineage>
        <taxon>unclassified sequences</taxon>
        <taxon>metagenomes</taxon>
        <taxon>ecological metagenomes</taxon>
    </lineage>
</organism>
<feature type="transmembrane region" description="Helical" evidence="1">
    <location>
        <begin position="6"/>
        <end position="27"/>
    </location>
</feature>
<keyword evidence="1" id="KW-1133">Transmembrane helix</keyword>
<gene>
    <name evidence="2" type="ORF">METZ01_LOCUS41883</name>
</gene>
<keyword evidence="1" id="KW-0812">Transmembrane</keyword>
<proteinExistence type="predicted"/>